<dbReference type="Pfam" id="PF00728">
    <property type="entry name" value="Glyco_hydro_20"/>
    <property type="match status" value="1"/>
</dbReference>
<dbReference type="Gene3D" id="3.30.379.10">
    <property type="entry name" value="Chitobiase/beta-hexosaminidase domain 2-like"/>
    <property type="match status" value="1"/>
</dbReference>
<comment type="similarity">
    <text evidence="2">Belongs to the glycosyl hydrolase 20 family.</text>
</comment>
<keyword evidence="7" id="KW-0732">Signal</keyword>
<dbReference type="EMBL" id="CP108195">
    <property type="protein sequence ID" value="WTS10073.1"/>
    <property type="molecule type" value="Genomic_DNA"/>
</dbReference>
<protein>
    <recommendedName>
        <fullName evidence="3">beta-N-acetylhexosaminidase</fullName>
        <ecNumber evidence="3">3.2.1.52</ecNumber>
    </recommendedName>
</protein>
<dbReference type="EC" id="3.2.1.52" evidence="3"/>
<dbReference type="Gene3D" id="2.60.40.10">
    <property type="entry name" value="Immunoglobulins"/>
    <property type="match status" value="1"/>
</dbReference>
<evidence type="ECO:0000256" key="2">
    <source>
        <dbReference type="ARBA" id="ARBA00006285"/>
    </source>
</evidence>
<gene>
    <name evidence="10" type="ORF">OHU69_02570</name>
</gene>
<dbReference type="GO" id="GO:0004563">
    <property type="term" value="F:beta-N-acetylhexosaminidase activity"/>
    <property type="evidence" value="ECO:0007669"/>
    <property type="project" value="UniProtKB-EC"/>
</dbReference>
<dbReference type="InterPro" id="IPR025705">
    <property type="entry name" value="Beta_hexosaminidase_sua/sub"/>
</dbReference>
<dbReference type="AlphaFoldDB" id="A0AAU1TYB8"/>
<dbReference type="PANTHER" id="PTHR22600:SF57">
    <property type="entry name" value="BETA-N-ACETYLHEXOSAMINIDASE"/>
    <property type="match status" value="1"/>
</dbReference>
<evidence type="ECO:0000256" key="1">
    <source>
        <dbReference type="ARBA" id="ARBA00001231"/>
    </source>
</evidence>
<dbReference type="GO" id="GO:0030203">
    <property type="term" value="P:glycosaminoglycan metabolic process"/>
    <property type="evidence" value="ECO:0007669"/>
    <property type="project" value="TreeGrafter"/>
</dbReference>
<evidence type="ECO:0000256" key="7">
    <source>
        <dbReference type="SAM" id="SignalP"/>
    </source>
</evidence>
<dbReference type="InterPro" id="IPR013783">
    <property type="entry name" value="Ig-like_fold"/>
</dbReference>
<evidence type="ECO:0000313" key="10">
    <source>
        <dbReference type="EMBL" id="WTS10073.1"/>
    </source>
</evidence>
<dbReference type="PANTHER" id="PTHR22600">
    <property type="entry name" value="BETA-HEXOSAMINIDASE"/>
    <property type="match status" value="1"/>
</dbReference>
<dbReference type="InterPro" id="IPR015882">
    <property type="entry name" value="HEX_bac_N"/>
</dbReference>
<feature type="chain" id="PRO_5044018396" description="beta-N-acetylhexosaminidase" evidence="7">
    <location>
        <begin position="24"/>
        <end position="951"/>
    </location>
</feature>
<dbReference type="SUPFAM" id="SSF55545">
    <property type="entry name" value="beta-N-acetylhexosaminidase-like domain"/>
    <property type="match status" value="1"/>
</dbReference>
<dbReference type="Pfam" id="PF02838">
    <property type="entry name" value="Glyco_hydro_20b"/>
    <property type="match status" value="1"/>
</dbReference>
<dbReference type="PRINTS" id="PR00738">
    <property type="entry name" value="GLHYDRLASE20"/>
</dbReference>
<evidence type="ECO:0000256" key="5">
    <source>
        <dbReference type="ARBA" id="ARBA00023295"/>
    </source>
</evidence>
<dbReference type="GO" id="GO:0016020">
    <property type="term" value="C:membrane"/>
    <property type="evidence" value="ECO:0007669"/>
    <property type="project" value="TreeGrafter"/>
</dbReference>
<evidence type="ECO:0000256" key="6">
    <source>
        <dbReference type="PIRSR" id="PIRSR625705-1"/>
    </source>
</evidence>
<evidence type="ECO:0000259" key="9">
    <source>
        <dbReference type="Pfam" id="PF02838"/>
    </source>
</evidence>
<dbReference type="InterPro" id="IPR017853">
    <property type="entry name" value="GH"/>
</dbReference>
<sequence>MINAAAAALAVIGALSAPDGASATAPAAVAAAPAVVPPLQNWRGGSGQFTLTGQSRIVVDGAPGSRLVTDARAFADDLAALGIRRLPVVAGGAVRKGDVEVTARGNAGEGFGIDVTRGSVRLSGDGPAGAFYAEQSVEQMLKTSDDHASLPVGSTRDTPVQRTRGLMIDTARTYWSVESIKQTIRQLAWTKFNTLHWHLTDSEFFRLDLPGYEGLAAAQSYTPADLRAVQDYAARYHVTVLPELDIPGHATAMSKYRPSLRWDCASMNAIIDTARVDPGFTVDITKPQNVAWLDGLAEKIVDLFDSPVIHLGGDETPRAATQDKCPELAAYAKAQGYSKTQDVFLAYENHLNALLARHGKKMQIWGWWPQAGGAGSVTVDKDIRIQAWLGDEQTFIDQGYDVVVSNEFSRLYVVPKAMPGTANGQYIPDDDALYRTYAVSDSDRVQGLEMAQWGDRQYTAPEAYSLSYLRRPPQILASTAWGSPRRESYLDYEAMADTVGTAPGVAEHADPDARPVSATAYGPEGVANAADGDPATAFAAETAGAAVGLDLGEQGAVRPAAVRLLPRSTSTADLSSLAGARIEGCSAGPDSGCTTLTRVEWTPTRDWQTLPLDTAHAYRWVRLVGAAKAKPVLAELEVLAAPQDVHVTVRAPHDLSQGNRTVVEGEVTNTTGRTLPRAEVRLTAQNTRDNTALAHAIPARHVTVPPHQSRTVRFTVTPDEAAHAGPYRLTATADFTAGEGGRRVRGSALSTVPLRDLTEAYDNIGITQDGNPQPGDIDGAQSSLSAEGLAAAGVERGRTVSADGFTFALPSSAATDRDNAVADGQRIPLSGHAARVGLLVTGTYGPSAGITGTVTLTYSDGTSAASEVTVPDWAAPTIASTTVIAADAGKVNGSGRAQTTRSARLYAVHVDADPAKRLVSVTLPTASGALGVKAPLIHVFALATDDRQGTS</sequence>
<feature type="active site" description="Proton donor" evidence="6">
    <location>
        <position position="315"/>
    </location>
</feature>
<evidence type="ECO:0000256" key="3">
    <source>
        <dbReference type="ARBA" id="ARBA00012663"/>
    </source>
</evidence>
<dbReference type="SUPFAM" id="SSF51445">
    <property type="entry name" value="(Trans)glycosidases"/>
    <property type="match status" value="1"/>
</dbReference>
<dbReference type="Gene3D" id="3.20.20.80">
    <property type="entry name" value="Glycosidases"/>
    <property type="match status" value="1"/>
</dbReference>
<keyword evidence="5" id="KW-0326">Glycosidase</keyword>
<feature type="domain" description="Beta-hexosaminidase bacterial type N-terminal" evidence="9">
    <location>
        <begin position="33"/>
        <end position="157"/>
    </location>
</feature>
<dbReference type="InterPro" id="IPR029018">
    <property type="entry name" value="Hex-like_dom2"/>
</dbReference>
<comment type="catalytic activity">
    <reaction evidence="1">
        <text>Hydrolysis of terminal non-reducing N-acetyl-D-hexosamine residues in N-acetyl-beta-D-hexosaminides.</text>
        <dbReference type="EC" id="3.2.1.52"/>
    </reaction>
</comment>
<dbReference type="Gene3D" id="2.60.120.260">
    <property type="entry name" value="Galactose-binding domain-like"/>
    <property type="match status" value="1"/>
</dbReference>
<feature type="signal peptide" evidence="7">
    <location>
        <begin position="1"/>
        <end position="23"/>
    </location>
</feature>
<feature type="domain" description="Glycoside hydrolase family 20 catalytic" evidence="8">
    <location>
        <begin position="164"/>
        <end position="420"/>
    </location>
</feature>
<evidence type="ECO:0000256" key="4">
    <source>
        <dbReference type="ARBA" id="ARBA00022801"/>
    </source>
</evidence>
<name>A0AAU1TYB8_9ACTN</name>
<proteinExistence type="inferred from homology"/>
<reference evidence="10" key="1">
    <citation type="submission" date="2022-10" db="EMBL/GenBank/DDBJ databases">
        <title>The complete genomes of actinobacterial strains from the NBC collection.</title>
        <authorList>
            <person name="Joergensen T.S."/>
            <person name="Alvarez Arevalo M."/>
            <person name="Sterndorff E.B."/>
            <person name="Faurdal D."/>
            <person name="Vuksanovic O."/>
            <person name="Mourched A.-S."/>
            <person name="Charusanti P."/>
            <person name="Shaw S."/>
            <person name="Blin K."/>
            <person name="Weber T."/>
        </authorList>
    </citation>
    <scope>NUCLEOTIDE SEQUENCE</scope>
    <source>
        <strain evidence="10">NBC_00119</strain>
    </source>
</reference>
<dbReference type="InterPro" id="IPR015883">
    <property type="entry name" value="Glyco_hydro_20_cat"/>
</dbReference>
<evidence type="ECO:0000259" key="8">
    <source>
        <dbReference type="Pfam" id="PF00728"/>
    </source>
</evidence>
<keyword evidence="4" id="KW-0378">Hydrolase</keyword>
<dbReference type="GO" id="GO:0005975">
    <property type="term" value="P:carbohydrate metabolic process"/>
    <property type="evidence" value="ECO:0007669"/>
    <property type="project" value="InterPro"/>
</dbReference>
<organism evidence="10">
    <name type="scientific">Streptomyces sp. NBC_00119</name>
    <dbReference type="NCBI Taxonomy" id="2975659"/>
    <lineage>
        <taxon>Bacteria</taxon>
        <taxon>Bacillati</taxon>
        <taxon>Actinomycetota</taxon>
        <taxon>Actinomycetes</taxon>
        <taxon>Kitasatosporales</taxon>
        <taxon>Streptomycetaceae</taxon>
        <taxon>Streptomyces</taxon>
    </lineage>
</organism>
<accession>A0AAU1TYB8</accession>